<dbReference type="Proteomes" id="UP000320216">
    <property type="component" value="Chromosome"/>
</dbReference>
<dbReference type="EMBL" id="CP042305">
    <property type="protein sequence ID" value="QDZ15443.1"/>
    <property type="molecule type" value="Genomic_DNA"/>
</dbReference>
<protein>
    <recommendedName>
        <fullName evidence="3">DUF4276 family protein</fullName>
    </recommendedName>
</protein>
<reference evidence="1 2" key="1">
    <citation type="submission" date="2019-07" db="EMBL/GenBank/DDBJ databases">
        <title>Full genome sequence of Humibacter sp. WJ7-1.</title>
        <authorList>
            <person name="Im W.-T."/>
        </authorList>
    </citation>
    <scope>NUCLEOTIDE SEQUENCE [LARGE SCALE GENOMIC DNA]</scope>
    <source>
        <strain evidence="1 2">WJ7-1</strain>
    </source>
</reference>
<evidence type="ECO:0000313" key="2">
    <source>
        <dbReference type="Proteomes" id="UP000320216"/>
    </source>
</evidence>
<dbReference type="KEGG" id="huw:FPZ11_12370"/>
<evidence type="ECO:0000313" key="1">
    <source>
        <dbReference type="EMBL" id="QDZ15443.1"/>
    </source>
</evidence>
<keyword evidence="2" id="KW-1185">Reference proteome</keyword>
<accession>A0A5B8M520</accession>
<dbReference type="RefSeq" id="WP_146321327.1">
    <property type="nucleotide sequence ID" value="NZ_CP042305.1"/>
</dbReference>
<dbReference type="OrthoDB" id="4376397at2"/>
<organism evidence="1 2">
    <name type="scientific">Humibacter ginsenosidimutans</name>
    <dbReference type="NCBI Taxonomy" id="2599293"/>
    <lineage>
        <taxon>Bacteria</taxon>
        <taxon>Bacillati</taxon>
        <taxon>Actinomycetota</taxon>
        <taxon>Actinomycetes</taxon>
        <taxon>Micrococcales</taxon>
        <taxon>Microbacteriaceae</taxon>
        <taxon>Humibacter</taxon>
    </lineage>
</organism>
<name>A0A5B8M520_9MICO</name>
<evidence type="ECO:0008006" key="3">
    <source>
        <dbReference type="Google" id="ProtNLM"/>
    </source>
</evidence>
<gene>
    <name evidence="1" type="ORF">FPZ11_12370</name>
</gene>
<sequence length="191" mass="20865">MINVAVEGQSDIEVARAVVGHSGHVVGKIVVTRGKTNLDPKIVKYAAAAVQTPWIVFRDSDGECPVGLRSRLFPSIPRDRAFLLRIAHTMTEAWLLADREGFADYFGVAISHIPRDVEGVKHAKVTLLHLCASSRLRAIRREVVSDDGHIGPLYVLHLNTFASQSWNIPNAAMNSPSLARSLQRIAGLSAK</sequence>
<proteinExistence type="predicted"/>
<dbReference type="AlphaFoldDB" id="A0A5B8M520"/>